<reference evidence="1" key="1">
    <citation type="submission" date="2023-01" db="EMBL/GenBank/DDBJ databases">
        <title>Whole genome sequence of Paucibacter sp. S2-9 isolated from pond sediment.</title>
        <authorList>
            <person name="Jung J.Y."/>
        </authorList>
    </citation>
    <scope>NUCLEOTIDE SEQUENCE</scope>
    <source>
        <strain evidence="1">S2-9</strain>
    </source>
</reference>
<accession>A0AA95NGH3</accession>
<protein>
    <submittedName>
        <fullName evidence="1">Uncharacterized protein</fullName>
    </submittedName>
</protein>
<dbReference type="RefSeq" id="WP_285234915.1">
    <property type="nucleotide sequence ID" value="NZ_CP116346.1"/>
</dbReference>
<dbReference type="PROSITE" id="PS51257">
    <property type="entry name" value="PROKAR_LIPOPROTEIN"/>
    <property type="match status" value="1"/>
</dbReference>
<dbReference type="EMBL" id="CP116346">
    <property type="protein sequence ID" value="WIT13795.1"/>
    <property type="molecule type" value="Genomic_DNA"/>
</dbReference>
<dbReference type="Proteomes" id="UP001177769">
    <property type="component" value="Chromosome"/>
</dbReference>
<sequence>MKPNHLLAGLLGLLLSACGPGTGGSGLTTESHGYLALAGAKSAPLCSAPWADQLACGLPPGSSGVSPDHPGTAKVLYASSASNPEFVLSFEGNELKLEGGCPRLSYSGEWGQPGSGAAAFFGGYLDAGLIQPVLAMGTVQALAPSSDGTPRLQLELRSASGQVLALLQLQKLSSGAQASPRGCP</sequence>
<keyword evidence="2" id="KW-1185">Reference proteome</keyword>
<organism evidence="1 2">
    <name type="scientific">Paucibacter sediminis</name>
    <dbReference type="NCBI Taxonomy" id="3019553"/>
    <lineage>
        <taxon>Bacteria</taxon>
        <taxon>Pseudomonadati</taxon>
        <taxon>Pseudomonadota</taxon>
        <taxon>Betaproteobacteria</taxon>
        <taxon>Burkholderiales</taxon>
        <taxon>Sphaerotilaceae</taxon>
        <taxon>Roseateles</taxon>
    </lineage>
</organism>
<dbReference type="KEGG" id="pais:PFX98_09280"/>
<evidence type="ECO:0000313" key="2">
    <source>
        <dbReference type="Proteomes" id="UP001177769"/>
    </source>
</evidence>
<name>A0AA95NGH3_9BURK</name>
<evidence type="ECO:0000313" key="1">
    <source>
        <dbReference type="EMBL" id="WIT13795.1"/>
    </source>
</evidence>
<dbReference type="AlphaFoldDB" id="A0AA95NGH3"/>
<gene>
    <name evidence="1" type="ORF">PFX98_09280</name>
</gene>
<proteinExistence type="predicted"/>